<dbReference type="EMBL" id="ACJW02000002">
    <property type="protein sequence ID" value="EEP68985.1"/>
    <property type="molecule type" value="Genomic_DNA"/>
</dbReference>
<name>C4GFI0_9NEIS</name>
<organism evidence="1 2">
    <name type="scientific">Kingella oralis ATCC 51147</name>
    <dbReference type="NCBI Taxonomy" id="629741"/>
    <lineage>
        <taxon>Bacteria</taxon>
        <taxon>Pseudomonadati</taxon>
        <taxon>Pseudomonadota</taxon>
        <taxon>Betaproteobacteria</taxon>
        <taxon>Neisseriales</taxon>
        <taxon>Neisseriaceae</taxon>
        <taxon>Kingella</taxon>
    </lineage>
</organism>
<dbReference type="AlphaFoldDB" id="C4GFI0"/>
<keyword evidence="2" id="KW-1185">Reference proteome</keyword>
<protein>
    <submittedName>
        <fullName evidence="1">Uncharacterized protein</fullName>
    </submittedName>
</protein>
<dbReference type="GeneID" id="84906806"/>
<dbReference type="STRING" id="629741.GCWU000324_00896"/>
<dbReference type="HOGENOM" id="CLU_2788345_0_0_4"/>
<sequence length="68" mass="7380">MAKNHAPLFANPKGSLKRPIPFQAAYSPKSETFANPATDGASAAYRPIFNQPNHVESTIWRRAVAAPC</sequence>
<dbReference type="Proteomes" id="UP000003009">
    <property type="component" value="Unassembled WGS sequence"/>
</dbReference>
<evidence type="ECO:0000313" key="2">
    <source>
        <dbReference type="Proteomes" id="UP000003009"/>
    </source>
</evidence>
<proteinExistence type="predicted"/>
<gene>
    <name evidence="1" type="ORF">GCWU000324_00896</name>
</gene>
<evidence type="ECO:0000313" key="1">
    <source>
        <dbReference type="EMBL" id="EEP68985.1"/>
    </source>
</evidence>
<comment type="caution">
    <text evidence="1">The sequence shown here is derived from an EMBL/GenBank/DDBJ whole genome shotgun (WGS) entry which is preliminary data.</text>
</comment>
<dbReference type="RefSeq" id="WP_003794671.1">
    <property type="nucleotide sequence ID" value="NZ_GG665871.1"/>
</dbReference>
<accession>C4GFI0</accession>
<reference evidence="1" key="1">
    <citation type="submission" date="2009-04" db="EMBL/GenBank/DDBJ databases">
        <authorList>
            <person name="Weinstock G."/>
            <person name="Sodergren E."/>
            <person name="Clifton S."/>
            <person name="Fulton L."/>
            <person name="Fulton B."/>
            <person name="Courtney L."/>
            <person name="Fronick C."/>
            <person name="Harrison M."/>
            <person name="Strong C."/>
            <person name="Farmer C."/>
            <person name="Delahaunty K."/>
            <person name="Markovic C."/>
            <person name="Hall O."/>
            <person name="Minx P."/>
            <person name="Tomlinson C."/>
            <person name="Mitreva M."/>
            <person name="Nelson J."/>
            <person name="Hou S."/>
            <person name="Wollam A."/>
            <person name="Pepin K.H."/>
            <person name="Johnson M."/>
            <person name="Bhonagiri V."/>
            <person name="Nash W.E."/>
            <person name="Warren W."/>
            <person name="Chinwalla A."/>
            <person name="Mardis E.R."/>
            <person name="Wilson R.K."/>
        </authorList>
    </citation>
    <scope>NUCLEOTIDE SEQUENCE [LARGE SCALE GENOMIC DNA]</scope>
    <source>
        <strain evidence="1">ATCC 51147</strain>
    </source>
</reference>